<comment type="similarity">
    <text evidence="7">Belongs to the MraZ family.</text>
</comment>
<dbReference type="RefSeq" id="WP_057952640.1">
    <property type="nucleotide sequence ID" value="NZ_CP013118.1"/>
</dbReference>
<dbReference type="Proteomes" id="UP000064893">
    <property type="component" value="Chromosome"/>
</dbReference>
<dbReference type="CDD" id="cd16320">
    <property type="entry name" value="MraZ_N"/>
    <property type="match status" value="1"/>
</dbReference>
<dbReference type="SUPFAM" id="SSF89447">
    <property type="entry name" value="AbrB/MazE/MraZ-like"/>
    <property type="match status" value="1"/>
</dbReference>
<name>A0A0S2HYT9_9BACT</name>
<keyword evidence="5 7" id="KW-0238">DNA-binding</keyword>
<evidence type="ECO:0000256" key="5">
    <source>
        <dbReference type="ARBA" id="ARBA00023125"/>
    </source>
</evidence>
<comment type="subcellular location">
    <subcellularLocation>
        <location evidence="7">Cytoplasm</location>
        <location evidence="7">Nucleoid</location>
    </subcellularLocation>
</comment>
<comment type="subunit">
    <text evidence="7">Forms oligomers.</text>
</comment>
<evidence type="ECO:0000256" key="4">
    <source>
        <dbReference type="ARBA" id="ARBA00023015"/>
    </source>
</evidence>
<dbReference type="OrthoDB" id="9807753at2"/>
<dbReference type="GO" id="GO:2000143">
    <property type="term" value="P:negative regulation of DNA-templated transcription initiation"/>
    <property type="evidence" value="ECO:0007669"/>
    <property type="project" value="TreeGrafter"/>
</dbReference>
<feature type="domain" description="SpoVT-AbrB" evidence="8">
    <location>
        <begin position="84"/>
        <end position="127"/>
    </location>
</feature>
<dbReference type="InterPro" id="IPR020603">
    <property type="entry name" value="MraZ_dom"/>
</dbReference>
<evidence type="ECO:0000256" key="3">
    <source>
        <dbReference type="ARBA" id="ARBA00022737"/>
    </source>
</evidence>
<dbReference type="InterPro" id="IPR035642">
    <property type="entry name" value="MraZ_N"/>
</dbReference>
<keyword evidence="3" id="KW-0677">Repeat</keyword>
<dbReference type="NCBIfam" id="TIGR00242">
    <property type="entry name" value="division/cell wall cluster transcriptional repressor MraZ"/>
    <property type="match status" value="1"/>
</dbReference>
<dbReference type="GO" id="GO:0005737">
    <property type="term" value="C:cytoplasm"/>
    <property type="evidence" value="ECO:0007669"/>
    <property type="project" value="UniProtKB-UniRule"/>
</dbReference>
<reference evidence="9 10" key="1">
    <citation type="submission" date="2015-11" db="EMBL/GenBank/DDBJ databases">
        <title>Description and complete genome sequence of a novel strain predominating in hypersaline microbial mats and representing a new family of the Bacteriodetes phylum.</title>
        <authorList>
            <person name="Spring S."/>
            <person name="Bunk B."/>
            <person name="Sproer C."/>
            <person name="Klenk H.-P."/>
        </authorList>
    </citation>
    <scope>NUCLEOTIDE SEQUENCE [LARGE SCALE GENOMIC DNA]</scope>
    <source>
        <strain evidence="9 10">L21-Spi-D4</strain>
    </source>
</reference>
<sequence>MVTFIGEFNLKIDAKGRLVFPSALKKQINSSAQDSFVIKEDLFEKCLVLYPMEEWERQNSILRKKLNPFNAKHNMFLRGFAKGAAELSLDGSSRLLIPKRLLDYANIDKEVVLAGQNGKIEIWSKDQYEALFSQEIDYSDLAAEVIGDSLNPEA</sequence>
<keyword evidence="6 7" id="KW-0804">Transcription</keyword>
<dbReference type="STRING" id="1307839.L21SP5_01510"/>
<accession>A0A0S2HYT9</accession>
<dbReference type="CDD" id="cd16321">
    <property type="entry name" value="MraZ_C"/>
    <property type="match status" value="1"/>
</dbReference>
<dbReference type="HAMAP" id="MF_01008">
    <property type="entry name" value="MraZ"/>
    <property type="match status" value="1"/>
</dbReference>
<dbReference type="KEGG" id="blq:L21SP5_01510"/>
<organism evidence="9 10">
    <name type="scientific">Salinivirga cyanobacteriivorans</name>
    <dbReference type="NCBI Taxonomy" id="1307839"/>
    <lineage>
        <taxon>Bacteria</taxon>
        <taxon>Pseudomonadati</taxon>
        <taxon>Bacteroidota</taxon>
        <taxon>Bacteroidia</taxon>
        <taxon>Bacteroidales</taxon>
        <taxon>Salinivirgaceae</taxon>
        <taxon>Salinivirga</taxon>
    </lineage>
</organism>
<dbReference type="InterPro" id="IPR035644">
    <property type="entry name" value="MraZ_C"/>
</dbReference>
<dbReference type="AlphaFoldDB" id="A0A0S2HYT9"/>
<evidence type="ECO:0000256" key="2">
    <source>
        <dbReference type="ARBA" id="ARBA00022490"/>
    </source>
</evidence>
<dbReference type="InterPro" id="IPR007159">
    <property type="entry name" value="SpoVT-AbrB_dom"/>
</dbReference>
<feature type="domain" description="SpoVT-AbrB" evidence="8">
    <location>
        <begin position="7"/>
        <end position="54"/>
    </location>
</feature>
<evidence type="ECO:0000313" key="9">
    <source>
        <dbReference type="EMBL" id="ALO15158.1"/>
    </source>
</evidence>
<keyword evidence="9" id="KW-0132">Cell division</keyword>
<protein>
    <recommendedName>
        <fullName evidence="1 7">Transcriptional regulator MraZ</fullName>
    </recommendedName>
</protein>
<keyword evidence="2 7" id="KW-0963">Cytoplasm</keyword>
<evidence type="ECO:0000259" key="8">
    <source>
        <dbReference type="PROSITE" id="PS51740"/>
    </source>
</evidence>
<evidence type="ECO:0000313" key="10">
    <source>
        <dbReference type="Proteomes" id="UP000064893"/>
    </source>
</evidence>
<dbReference type="InterPro" id="IPR003444">
    <property type="entry name" value="MraZ"/>
</dbReference>
<dbReference type="PANTHER" id="PTHR34701">
    <property type="entry name" value="TRANSCRIPTIONAL REGULATOR MRAZ"/>
    <property type="match status" value="1"/>
</dbReference>
<dbReference type="PANTHER" id="PTHR34701:SF1">
    <property type="entry name" value="TRANSCRIPTIONAL REGULATOR MRAZ"/>
    <property type="match status" value="1"/>
</dbReference>
<dbReference type="PROSITE" id="PS51740">
    <property type="entry name" value="SPOVT_ABRB"/>
    <property type="match status" value="2"/>
</dbReference>
<proteinExistence type="inferred from homology"/>
<keyword evidence="9" id="KW-0131">Cell cycle</keyword>
<dbReference type="EMBL" id="CP013118">
    <property type="protein sequence ID" value="ALO15158.1"/>
    <property type="molecule type" value="Genomic_DNA"/>
</dbReference>
<dbReference type="Pfam" id="PF02381">
    <property type="entry name" value="MraZ"/>
    <property type="match status" value="2"/>
</dbReference>
<dbReference type="Gene3D" id="3.40.1550.20">
    <property type="entry name" value="Transcriptional regulator MraZ domain"/>
    <property type="match status" value="1"/>
</dbReference>
<dbReference type="GO" id="GO:0051301">
    <property type="term" value="P:cell division"/>
    <property type="evidence" value="ECO:0007669"/>
    <property type="project" value="UniProtKB-KW"/>
</dbReference>
<dbReference type="GO" id="GO:0000976">
    <property type="term" value="F:transcription cis-regulatory region binding"/>
    <property type="evidence" value="ECO:0007669"/>
    <property type="project" value="TreeGrafter"/>
</dbReference>
<evidence type="ECO:0000256" key="7">
    <source>
        <dbReference type="HAMAP-Rule" id="MF_01008"/>
    </source>
</evidence>
<gene>
    <name evidence="7" type="primary">mraZ</name>
    <name evidence="9" type="ORF">L21SP5_01510</name>
</gene>
<evidence type="ECO:0000256" key="1">
    <source>
        <dbReference type="ARBA" id="ARBA00013860"/>
    </source>
</evidence>
<keyword evidence="10" id="KW-1185">Reference proteome</keyword>
<dbReference type="GO" id="GO:0003700">
    <property type="term" value="F:DNA-binding transcription factor activity"/>
    <property type="evidence" value="ECO:0007669"/>
    <property type="project" value="UniProtKB-UniRule"/>
</dbReference>
<dbReference type="InterPro" id="IPR037914">
    <property type="entry name" value="SpoVT-AbrB_sf"/>
</dbReference>
<dbReference type="GO" id="GO:0009295">
    <property type="term" value="C:nucleoid"/>
    <property type="evidence" value="ECO:0007669"/>
    <property type="project" value="UniProtKB-SubCell"/>
</dbReference>
<dbReference type="InterPro" id="IPR038619">
    <property type="entry name" value="MraZ_sf"/>
</dbReference>
<evidence type="ECO:0000256" key="6">
    <source>
        <dbReference type="ARBA" id="ARBA00023163"/>
    </source>
</evidence>
<keyword evidence="4 7" id="KW-0805">Transcription regulation</keyword>